<feature type="signal peptide" evidence="1">
    <location>
        <begin position="1"/>
        <end position="21"/>
    </location>
</feature>
<feature type="domain" description="TonB-dependent receptor plug" evidence="2">
    <location>
        <begin position="619"/>
        <end position="694"/>
    </location>
</feature>
<dbReference type="SUPFAM" id="SSF56935">
    <property type="entry name" value="Porins"/>
    <property type="match status" value="1"/>
</dbReference>
<proteinExistence type="predicted"/>
<dbReference type="Gene3D" id="2.170.130.10">
    <property type="entry name" value="TonB-dependent receptor, plug domain"/>
    <property type="match status" value="1"/>
</dbReference>
<keyword evidence="4" id="KW-1185">Reference proteome</keyword>
<organism evidence="3 4">
    <name type="scientific">Flavobacterium palustre</name>
    <dbReference type="NCBI Taxonomy" id="1476463"/>
    <lineage>
        <taxon>Bacteria</taxon>
        <taxon>Pseudomonadati</taxon>
        <taxon>Bacteroidota</taxon>
        <taxon>Flavobacteriia</taxon>
        <taxon>Flavobacteriales</taxon>
        <taxon>Flavobacteriaceae</taxon>
        <taxon>Flavobacterium</taxon>
    </lineage>
</organism>
<evidence type="ECO:0000313" key="4">
    <source>
        <dbReference type="Proteomes" id="UP000658793"/>
    </source>
</evidence>
<evidence type="ECO:0000313" key="3">
    <source>
        <dbReference type="EMBL" id="GGA70901.1"/>
    </source>
</evidence>
<dbReference type="Gene3D" id="2.60.40.1930">
    <property type="match status" value="1"/>
</dbReference>
<dbReference type="EMBL" id="BMGA01000002">
    <property type="protein sequence ID" value="GGA70901.1"/>
    <property type="molecule type" value="Genomic_DNA"/>
</dbReference>
<evidence type="ECO:0000259" key="2">
    <source>
        <dbReference type="Pfam" id="PF07715"/>
    </source>
</evidence>
<evidence type="ECO:0000256" key="1">
    <source>
        <dbReference type="SAM" id="SignalP"/>
    </source>
</evidence>
<protein>
    <recommendedName>
        <fullName evidence="2">TonB-dependent receptor plug domain-containing protein</fullName>
    </recommendedName>
</protein>
<sequence>MKKYSVLSFLWLVFAVSFIQAQNKKTIADVEKVYLHTDRTTYFIGEDLWYKAYNVRAYNNILFDNSNILYVELISPDSKIIARNKTNLEMGLGHGDFQLQDSLGVKPGKYQLRAYTNWNRNFGEDFVFKKNIEIIDVFESHSKAKKTQNLAIENKVSVKGKETNFKLEFFPEGGSLIENVASVVGFKAVDSSGNPIDVKGEIVDSNDELVTMFLSPHDGMGKFQILPMEGKKYFAKVQTSSGEEIKLELPNVLKQGYVIGFRALKGRNILSITTNEATLAQNPNPVLTVICKSKGISYLETEFTIKQTVLSFELPKEKTPDGISQITVYDSNAKPQSERLIYIEKESDLDVQLVADKTIYKPSEKTTIAVSSKTKAGVAKSASFSLSVTDMNGETEDKDSGTNISSYFLMESDIRGKLHHPAYYFDTNNPKRLEHLDNLLLTQGWRDFVWKTTPQSKDTISYKAEKGITISGRVKQLLGEKPLVNINLTLALINKKHMNIFNAITDANGGFKFENMMFSEKTNMFLNSRNDKGKFRGEIIVNPIEQTPVAVSFQKEAINWTNPLQKVVDHVFKKNVAFGIQPENILDEVKITGKKKNTTFSLHGIPDFSYVVDEKSPVTSDIYNFIQFVIPGVITTGNSVRFMRFDGPALFILDGFPVMNQSDIDIIQPSDIEKIEALKGPGTVVYGSEGANGVIAIYLKKGVKPVEKGGFNNIKKEIDGFYSARFFYMPNPEKPNLELDDKAAVRNTIYWNPYVHPNETGTATVSFENTKVETKVKVVLEGITASGIPVVKKTYYNIKKQENLK</sequence>
<feature type="chain" id="PRO_5045236073" description="TonB-dependent receptor plug domain-containing protein" evidence="1">
    <location>
        <begin position="22"/>
        <end position="805"/>
    </location>
</feature>
<dbReference type="Pfam" id="PF07715">
    <property type="entry name" value="Plug"/>
    <property type="match status" value="1"/>
</dbReference>
<dbReference type="InterPro" id="IPR012910">
    <property type="entry name" value="Plug_dom"/>
</dbReference>
<dbReference type="RefSeq" id="WP_188493012.1">
    <property type="nucleotide sequence ID" value="NZ_BMGA01000002.1"/>
</dbReference>
<dbReference type="Proteomes" id="UP000658793">
    <property type="component" value="Unassembled WGS sequence"/>
</dbReference>
<gene>
    <name evidence="3" type="ORF">GCM10008015_09530</name>
</gene>
<keyword evidence="1" id="KW-0732">Signal</keyword>
<reference evidence="4" key="1">
    <citation type="journal article" date="2019" name="Int. J. Syst. Evol. Microbiol.">
        <title>The Global Catalogue of Microorganisms (GCM) 10K type strain sequencing project: providing services to taxonomists for standard genome sequencing and annotation.</title>
        <authorList>
            <consortium name="The Broad Institute Genomics Platform"/>
            <consortium name="The Broad Institute Genome Sequencing Center for Infectious Disease"/>
            <person name="Wu L."/>
            <person name="Ma J."/>
        </authorList>
    </citation>
    <scope>NUCLEOTIDE SEQUENCE [LARGE SCALE GENOMIC DNA]</scope>
    <source>
        <strain evidence="4">CGMCC 1.12811</strain>
    </source>
</reference>
<dbReference type="InterPro" id="IPR037066">
    <property type="entry name" value="Plug_dom_sf"/>
</dbReference>
<name>A0ABQ1HCF2_9FLAO</name>
<comment type="caution">
    <text evidence="3">The sequence shown here is derived from an EMBL/GenBank/DDBJ whole genome shotgun (WGS) entry which is preliminary data.</text>
</comment>
<accession>A0ABQ1HCF2</accession>